<name>A0ABR2N5P8_9ASPA</name>
<dbReference type="InterPro" id="IPR027417">
    <property type="entry name" value="P-loop_NTPase"/>
</dbReference>
<dbReference type="InterPro" id="IPR045063">
    <property type="entry name" value="Dynamin_N"/>
</dbReference>
<keyword evidence="5" id="KW-1185">Reference proteome</keyword>
<keyword evidence="1" id="KW-0547">Nucleotide-binding</keyword>
<comment type="caution">
    <text evidence="4">The sequence shown here is derived from an EMBL/GenBank/DDBJ whole genome shotgun (WGS) entry which is preliminary data.</text>
</comment>
<evidence type="ECO:0000256" key="1">
    <source>
        <dbReference type="ARBA" id="ARBA00022741"/>
    </source>
</evidence>
<feature type="domain" description="Dynamin-type G" evidence="3">
    <location>
        <begin position="66"/>
        <end position="328"/>
    </location>
</feature>
<protein>
    <submittedName>
        <fullName evidence="4">Dynamin-related protein 4C</fullName>
    </submittedName>
</protein>
<dbReference type="PRINTS" id="PR00195">
    <property type="entry name" value="DYNAMIN"/>
</dbReference>
<dbReference type="Gene3D" id="3.40.50.300">
    <property type="entry name" value="P-loop containing nucleotide triphosphate hydrolases"/>
    <property type="match status" value="1"/>
</dbReference>
<dbReference type="InterPro" id="IPR001401">
    <property type="entry name" value="Dynamin_GTPase"/>
</dbReference>
<evidence type="ECO:0000313" key="5">
    <source>
        <dbReference type="Proteomes" id="UP001412067"/>
    </source>
</evidence>
<gene>
    <name evidence="4" type="primary">DRP4C</name>
    <name evidence="4" type="ORF">KSP40_PGU017294</name>
</gene>
<dbReference type="EMBL" id="JBBWWR010000001">
    <property type="protein sequence ID" value="KAK8971471.1"/>
    <property type="molecule type" value="Genomic_DNA"/>
</dbReference>
<evidence type="ECO:0000313" key="4">
    <source>
        <dbReference type="EMBL" id="KAK8971471.1"/>
    </source>
</evidence>
<organism evidence="4 5">
    <name type="scientific">Platanthera guangdongensis</name>
    <dbReference type="NCBI Taxonomy" id="2320717"/>
    <lineage>
        <taxon>Eukaryota</taxon>
        <taxon>Viridiplantae</taxon>
        <taxon>Streptophyta</taxon>
        <taxon>Embryophyta</taxon>
        <taxon>Tracheophyta</taxon>
        <taxon>Spermatophyta</taxon>
        <taxon>Magnoliopsida</taxon>
        <taxon>Liliopsida</taxon>
        <taxon>Asparagales</taxon>
        <taxon>Orchidaceae</taxon>
        <taxon>Orchidoideae</taxon>
        <taxon>Orchideae</taxon>
        <taxon>Orchidinae</taxon>
        <taxon>Platanthera</taxon>
    </lineage>
</organism>
<dbReference type="SUPFAM" id="SSF52540">
    <property type="entry name" value="P-loop containing nucleoside triphosphate hydrolases"/>
    <property type="match status" value="1"/>
</dbReference>
<accession>A0ABR2N5P8</accession>
<dbReference type="PANTHER" id="PTHR11566:SF173">
    <property type="entry name" value="DYNAMIN-RELATED PROTEIN 4C"/>
    <property type="match status" value="1"/>
</dbReference>
<dbReference type="Proteomes" id="UP001412067">
    <property type="component" value="Unassembled WGS sequence"/>
</dbReference>
<dbReference type="PROSITE" id="PS51718">
    <property type="entry name" value="G_DYNAMIN_2"/>
    <property type="match status" value="1"/>
</dbReference>
<evidence type="ECO:0000256" key="2">
    <source>
        <dbReference type="ARBA" id="ARBA00023134"/>
    </source>
</evidence>
<reference evidence="4 5" key="1">
    <citation type="journal article" date="2022" name="Nat. Plants">
        <title>Genomes of leafy and leafless Platanthera orchids illuminate the evolution of mycoheterotrophy.</title>
        <authorList>
            <person name="Li M.H."/>
            <person name="Liu K.W."/>
            <person name="Li Z."/>
            <person name="Lu H.C."/>
            <person name="Ye Q.L."/>
            <person name="Zhang D."/>
            <person name="Wang J.Y."/>
            <person name="Li Y.F."/>
            <person name="Zhong Z.M."/>
            <person name="Liu X."/>
            <person name="Yu X."/>
            <person name="Liu D.K."/>
            <person name="Tu X.D."/>
            <person name="Liu B."/>
            <person name="Hao Y."/>
            <person name="Liao X.Y."/>
            <person name="Jiang Y.T."/>
            <person name="Sun W.H."/>
            <person name="Chen J."/>
            <person name="Chen Y.Q."/>
            <person name="Ai Y."/>
            <person name="Zhai J.W."/>
            <person name="Wu S.S."/>
            <person name="Zhou Z."/>
            <person name="Hsiao Y.Y."/>
            <person name="Wu W.L."/>
            <person name="Chen Y.Y."/>
            <person name="Lin Y.F."/>
            <person name="Hsu J.L."/>
            <person name="Li C.Y."/>
            <person name="Wang Z.W."/>
            <person name="Zhao X."/>
            <person name="Zhong W.Y."/>
            <person name="Ma X.K."/>
            <person name="Ma L."/>
            <person name="Huang J."/>
            <person name="Chen G.Z."/>
            <person name="Huang M.Z."/>
            <person name="Huang L."/>
            <person name="Peng D.H."/>
            <person name="Luo Y.B."/>
            <person name="Zou S.Q."/>
            <person name="Chen S.P."/>
            <person name="Lan S."/>
            <person name="Tsai W.C."/>
            <person name="Van de Peer Y."/>
            <person name="Liu Z.J."/>
        </authorList>
    </citation>
    <scope>NUCLEOTIDE SEQUENCE [LARGE SCALE GENOMIC DNA]</scope>
    <source>
        <strain evidence="4">Lor288</strain>
    </source>
</reference>
<dbReference type="SMART" id="SM00053">
    <property type="entry name" value="DYNc"/>
    <property type="match status" value="1"/>
</dbReference>
<keyword evidence="2" id="KW-0342">GTP-binding</keyword>
<dbReference type="PANTHER" id="PTHR11566">
    <property type="entry name" value="DYNAMIN"/>
    <property type="match status" value="1"/>
</dbReference>
<dbReference type="Pfam" id="PF01031">
    <property type="entry name" value="Dynamin_M"/>
    <property type="match status" value="1"/>
</dbReference>
<dbReference type="InterPro" id="IPR030381">
    <property type="entry name" value="G_DYNAMIN_dom"/>
</dbReference>
<dbReference type="CDD" id="cd08771">
    <property type="entry name" value="DLP_1"/>
    <property type="match status" value="1"/>
</dbReference>
<dbReference type="Gene3D" id="1.20.120.1240">
    <property type="entry name" value="Dynamin, middle domain"/>
    <property type="match status" value="1"/>
</dbReference>
<dbReference type="InterPro" id="IPR022812">
    <property type="entry name" value="Dynamin"/>
</dbReference>
<proteinExistence type="predicted"/>
<dbReference type="InterPro" id="IPR000375">
    <property type="entry name" value="Dynamin_stalk"/>
</dbReference>
<sequence>MRWRRILSISLSRRRNRAPPMTMEPKSWCFQKPAAVNALTKAYNEQIRPLLDAVNFLRRLEVMQEEIKLRPIVFVSILSFGKSSVIESLVGIRLHGGKGIHTGVPLIVRLQDDPSLPTPRLHLEYNGKRIESSEADITEAIEIAASEISGPGKCISDTPVTVVVRNNGSPDLTLVDLPGITVVPADGQPRNIGEQVSGIIMKYIEPAESIIVNVIPQGFSLTMNKSLSLSKQVDRTGERTLAVIIKTDKSPVGPLEKFTADDADIGLGCVWVRNRIGCESFEEARASEAELFESHHLHSRIDKSMAGIPVLAQRLMKIQAQSIAKCLPADIMKKINEKLNLDASELDGMMPPNHHLASIPDAKKAFAQIISRIKESPKKLLIREEFEMLSKRYATDMLAYTPSKLGCGDFLMEEIAILEEARGIGLPTYSLQKTAFTTLLQRKLKDISSVPHDFVSKVWSYVEEVALQVLGEAAGNYPHLQVAIQITAQNLIDQMRKKSQEFVREYIDMEKTTDYTCSPHYTKTWTELIDTSHQQEFKAAVCDHSMPTKMAIGLVGEVDVSHLREKYCDDEELTKQAFHLRILLISYWKCVVLRVVDAVALHVRYAVNNLVDHELGSEIVKEVVQRSGNLIEKIMQDKTSEKEERLRKRIQMLHESKDVVGKMIINLISYMINLEPILGMPGRDSCLLERRFKCLKDSRTFWRR</sequence>
<dbReference type="Pfam" id="PF00350">
    <property type="entry name" value="Dynamin_N"/>
    <property type="match status" value="1"/>
</dbReference>
<evidence type="ECO:0000259" key="3">
    <source>
        <dbReference type="PROSITE" id="PS51718"/>
    </source>
</evidence>